<dbReference type="PANTHER" id="PTHR19134:SF449">
    <property type="entry name" value="TYROSINE-PROTEIN PHOSPHATASE 1"/>
    <property type="match status" value="1"/>
</dbReference>
<dbReference type="PANTHER" id="PTHR19134">
    <property type="entry name" value="RECEPTOR-TYPE TYROSINE-PROTEIN PHOSPHATASE"/>
    <property type="match status" value="1"/>
</dbReference>
<feature type="region of interest" description="Disordered" evidence="1">
    <location>
        <begin position="1"/>
        <end position="50"/>
    </location>
</feature>
<keyword evidence="4" id="KW-1185">Reference proteome</keyword>
<accession>A0AAW1T3Y4</accession>
<dbReference type="Gene3D" id="3.90.190.10">
    <property type="entry name" value="Protein tyrosine phosphatase superfamily"/>
    <property type="match status" value="1"/>
</dbReference>
<feature type="compositionally biased region" description="Basic and acidic residues" evidence="1">
    <location>
        <begin position="25"/>
        <end position="40"/>
    </location>
</feature>
<comment type="caution">
    <text evidence="3">The sequence shown here is derived from an EMBL/GenBank/DDBJ whole genome shotgun (WGS) entry which is preliminary data.</text>
</comment>
<dbReference type="AlphaFoldDB" id="A0AAW1T3Y4"/>
<name>A0AAW1T3Y4_9CHLO</name>
<feature type="domain" description="Tyrosine-protein phosphatase" evidence="2">
    <location>
        <begin position="69"/>
        <end position="259"/>
    </location>
</feature>
<dbReference type="InterPro" id="IPR029021">
    <property type="entry name" value="Prot-tyrosine_phosphatase-like"/>
</dbReference>
<protein>
    <recommendedName>
        <fullName evidence="2">Tyrosine-protein phosphatase domain-containing protein</fullName>
    </recommendedName>
</protein>
<evidence type="ECO:0000313" key="4">
    <source>
        <dbReference type="Proteomes" id="UP001485043"/>
    </source>
</evidence>
<dbReference type="PRINTS" id="PR00700">
    <property type="entry name" value="PRTYPHPHTASE"/>
</dbReference>
<dbReference type="InterPro" id="IPR000242">
    <property type="entry name" value="PTP_cat"/>
</dbReference>
<dbReference type="GO" id="GO:0004725">
    <property type="term" value="F:protein tyrosine phosphatase activity"/>
    <property type="evidence" value="ECO:0007669"/>
    <property type="project" value="InterPro"/>
</dbReference>
<proteinExistence type="predicted"/>
<reference evidence="3 4" key="1">
    <citation type="journal article" date="2024" name="Nat. Commun.">
        <title>Phylogenomics reveals the evolutionary origins of lichenization in chlorophyte algae.</title>
        <authorList>
            <person name="Puginier C."/>
            <person name="Libourel C."/>
            <person name="Otte J."/>
            <person name="Skaloud P."/>
            <person name="Haon M."/>
            <person name="Grisel S."/>
            <person name="Petersen M."/>
            <person name="Berrin J.G."/>
            <person name="Delaux P.M."/>
            <person name="Dal Grande F."/>
            <person name="Keller J."/>
        </authorList>
    </citation>
    <scope>NUCLEOTIDE SEQUENCE [LARGE SCALE GENOMIC DNA]</scope>
    <source>
        <strain evidence="3 4">SAG 2523</strain>
    </source>
</reference>
<sequence>MVVDEEGGQGWAQVARKPPRPQPRTVDHDTPKQRSPPQREVRHKSKGPATPALKKALEEICGKLDKRAWGKDWGKIQLKAGANRPYDVAELPVNQPKNRYYDVLPFDYNRVLLHPKDYINASLVKARDEEAREGNQWHFIAAQGPLEETATDFWRMVMEQYTKQIVMLTRTEERNTHGAVVEKCCCYFPLVVGDSQLHGSLTVKLLSISCPNPDLIIQRFTITNAQIDDTWEVDHFQYINWPDQGVVNKGNGTLLDLIR</sequence>
<evidence type="ECO:0000256" key="1">
    <source>
        <dbReference type="SAM" id="MobiDB-lite"/>
    </source>
</evidence>
<dbReference type="Pfam" id="PF00102">
    <property type="entry name" value="Y_phosphatase"/>
    <property type="match status" value="1"/>
</dbReference>
<evidence type="ECO:0000313" key="3">
    <source>
        <dbReference type="EMBL" id="KAK9863843.1"/>
    </source>
</evidence>
<dbReference type="SMART" id="SM00194">
    <property type="entry name" value="PTPc"/>
    <property type="match status" value="1"/>
</dbReference>
<dbReference type="InterPro" id="IPR050348">
    <property type="entry name" value="Protein-Tyr_Phosphatase"/>
</dbReference>
<organism evidence="3 4">
    <name type="scientific">Apatococcus fuscideae</name>
    <dbReference type="NCBI Taxonomy" id="2026836"/>
    <lineage>
        <taxon>Eukaryota</taxon>
        <taxon>Viridiplantae</taxon>
        <taxon>Chlorophyta</taxon>
        <taxon>core chlorophytes</taxon>
        <taxon>Trebouxiophyceae</taxon>
        <taxon>Chlorellales</taxon>
        <taxon>Chlorellaceae</taxon>
        <taxon>Apatococcus</taxon>
    </lineage>
</organism>
<dbReference type="EMBL" id="JALJOV010000423">
    <property type="protein sequence ID" value="KAK9863843.1"/>
    <property type="molecule type" value="Genomic_DNA"/>
</dbReference>
<gene>
    <name evidence="3" type="ORF">WJX84_005678</name>
</gene>
<dbReference type="Proteomes" id="UP001485043">
    <property type="component" value="Unassembled WGS sequence"/>
</dbReference>
<evidence type="ECO:0000259" key="2">
    <source>
        <dbReference type="PROSITE" id="PS50055"/>
    </source>
</evidence>
<dbReference type="SUPFAM" id="SSF52799">
    <property type="entry name" value="(Phosphotyrosine protein) phosphatases II"/>
    <property type="match status" value="1"/>
</dbReference>
<dbReference type="PROSITE" id="PS50055">
    <property type="entry name" value="TYR_PHOSPHATASE_PTP"/>
    <property type="match status" value="1"/>
</dbReference>